<gene>
    <name evidence="12" type="primary">PEX6</name>
</gene>
<dbReference type="InterPro" id="IPR003593">
    <property type="entry name" value="AAA+_ATPase"/>
</dbReference>
<evidence type="ECO:0000256" key="9">
    <source>
        <dbReference type="ARBA" id="ARBA00034920"/>
    </source>
</evidence>
<evidence type="ECO:0000256" key="2">
    <source>
        <dbReference type="ARBA" id="ARBA00006914"/>
    </source>
</evidence>
<keyword evidence="5" id="KW-0378">Hydrolase</keyword>
<dbReference type="GO" id="GO:0016887">
    <property type="term" value="F:ATP hydrolysis activity"/>
    <property type="evidence" value="ECO:0007669"/>
    <property type="project" value="InterPro"/>
</dbReference>
<keyword evidence="4" id="KW-0547">Nucleotide-binding</keyword>
<keyword evidence="6" id="KW-0067">ATP-binding</keyword>
<comment type="similarity">
    <text evidence="2">Belongs to the AAA ATPase family.</text>
</comment>
<dbReference type="InterPro" id="IPR003960">
    <property type="entry name" value="ATPase_AAA_CS"/>
</dbReference>
<dbReference type="Pfam" id="PF00004">
    <property type="entry name" value="AAA"/>
    <property type="match status" value="2"/>
</dbReference>
<reference evidence="12" key="1">
    <citation type="journal article" date="2013" name="Genome Biol. Evol.">
        <title>Punctuated emergences of genetic and phenotypic innovations in eumetazoan, bilaterian, euteleostome, and hominidae ancestors.</title>
        <authorList>
            <person name="Wenger Y."/>
            <person name="Galliot B."/>
        </authorList>
    </citation>
    <scope>NUCLEOTIDE SEQUENCE</scope>
    <source>
        <tissue evidence="12">Whole animals</tissue>
    </source>
</reference>
<comment type="subcellular location">
    <subcellularLocation>
        <location evidence="1">Membrane</location>
    </subcellularLocation>
</comment>
<dbReference type="EMBL" id="HAAD01003926">
    <property type="protein sequence ID" value="CDG70158.1"/>
    <property type="molecule type" value="mRNA"/>
</dbReference>
<evidence type="ECO:0000256" key="3">
    <source>
        <dbReference type="ARBA" id="ARBA00022593"/>
    </source>
</evidence>
<name>T2MD21_HYDVU</name>
<evidence type="ECO:0000256" key="6">
    <source>
        <dbReference type="ARBA" id="ARBA00022840"/>
    </source>
</evidence>
<evidence type="ECO:0000313" key="12">
    <source>
        <dbReference type="EMBL" id="CDG70158.1"/>
    </source>
</evidence>
<dbReference type="GO" id="GO:0005829">
    <property type="term" value="C:cytosol"/>
    <property type="evidence" value="ECO:0007669"/>
    <property type="project" value="TreeGrafter"/>
</dbReference>
<dbReference type="InterPro" id="IPR003959">
    <property type="entry name" value="ATPase_AAA_core"/>
</dbReference>
<sequence>MVLVREDTSLVNNREAYATSATLLHLKLLNKSWIKLKCSNFFHDEKLEDYKSLINKKFDEAKNDNDFIVRISLSDGCEKHNSIDFYENEFSRCFSRYVNDVIYVSPGGLFNLCHKNVKYYNDCHTNGGIDVNVVLSQCLNESDVNQYASECIISPVRCPFGITNKETIDSLIKEYFKYPRLVSEKELFPIHVSTDEVPYSPSLLWFYVKSVKNDSYSDNDTNSMFVDVIHTDVLENIAVNCYLPLCSCTHRNNPFPILYVYDTHYLQAFFEPINELTKIMTLLSKSYFSEKDANLVLDISPVSPVTLLLEGPPGVGKGLLMRNICQKFCWHFLEENCHELGGDTLGLSEKLIEKLFFNARQNSPCILYLKNIHLLGKNKEGFHEERRTIQAFIRNLKESEKSPILLVGSTFDSKDVRMRLFSEFIYHETIGMPDELQRFQILKMFTRTWCIEDRMVEDLSRKTAGFVYSDLLAFTKELYLSKGNLHNLDVINSVLETIRKRKAGSSGSVNVPKVTWNDVGGLDSVKQDILDTIELPLKFPHLFSSGLKRSGLLFYGPPGCGKTLLAKAIATEFTINFYSVKGPELINMYVGQSEENVRNVFKRAREYSPCIIFFDELDSLAPNRGRSGDSGGVMDRIVSQILSELDGIHSNSDVFVIGATNRPDLLDPALLRPGRFDKIVYIGLAQTKEERMRILKAVTRKMNLCNKFDLEMVLNKCPVNLTGADFYALASDAQMNCYRRIINDHEQNFNPISVDSVVVLNSDFELALKNIHPSITINELRRYETIRDEISNNV</sequence>
<evidence type="ECO:0000259" key="11">
    <source>
        <dbReference type="SMART" id="SM00382"/>
    </source>
</evidence>
<dbReference type="CDD" id="cd19527">
    <property type="entry name" value="RecA-like_PEX6_r2"/>
    <property type="match status" value="1"/>
</dbReference>
<dbReference type="Gene3D" id="1.10.8.60">
    <property type="match status" value="2"/>
</dbReference>
<evidence type="ECO:0000256" key="8">
    <source>
        <dbReference type="ARBA" id="ARBA00034811"/>
    </source>
</evidence>
<evidence type="ECO:0000256" key="7">
    <source>
        <dbReference type="ARBA" id="ARBA00023136"/>
    </source>
</evidence>
<dbReference type="InterPro" id="IPR050168">
    <property type="entry name" value="AAA_ATPase_domain"/>
</dbReference>
<feature type="domain" description="AAA+ ATPase" evidence="11">
    <location>
        <begin position="548"/>
        <end position="686"/>
    </location>
</feature>
<dbReference type="OrthoDB" id="2187at2759"/>
<dbReference type="FunFam" id="3.40.50.300:FF:000109">
    <property type="entry name" value="Peroxisomal biogenesis factor 6"/>
    <property type="match status" value="1"/>
</dbReference>
<dbReference type="GO" id="GO:0005778">
    <property type="term" value="C:peroxisomal membrane"/>
    <property type="evidence" value="ECO:0007669"/>
    <property type="project" value="TreeGrafter"/>
</dbReference>
<organism evidence="12">
    <name type="scientific">Hydra vulgaris</name>
    <name type="common">Hydra</name>
    <name type="synonym">Hydra attenuata</name>
    <dbReference type="NCBI Taxonomy" id="6087"/>
    <lineage>
        <taxon>Eukaryota</taxon>
        <taxon>Metazoa</taxon>
        <taxon>Cnidaria</taxon>
        <taxon>Hydrozoa</taxon>
        <taxon>Hydroidolina</taxon>
        <taxon>Anthoathecata</taxon>
        <taxon>Aplanulata</taxon>
        <taxon>Hydridae</taxon>
        <taxon>Hydra</taxon>
    </lineage>
</organism>
<dbReference type="GO" id="GO:0016558">
    <property type="term" value="P:protein import into peroxisome matrix"/>
    <property type="evidence" value="ECO:0007669"/>
    <property type="project" value="TreeGrafter"/>
</dbReference>
<evidence type="ECO:0000256" key="5">
    <source>
        <dbReference type="ARBA" id="ARBA00022801"/>
    </source>
</evidence>
<dbReference type="Gene3D" id="3.40.50.300">
    <property type="entry name" value="P-loop containing nucleotide triphosphate hydrolases"/>
    <property type="match status" value="2"/>
</dbReference>
<comment type="catalytic activity">
    <reaction evidence="10">
        <text>ATP + H2O = ADP + phosphate + H(+)</text>
        <dbReference type="Rhea" id="RHEA:13065"/>
        <dbReference type="ChEBI" id="CHEBI:15377"/>
        <dbReference type="ChEBI" id="CHEBI:15378"/>
        <dbReference type="ChEBI" id="CHEBI:30616"/>
        <dbReference type="ChEBI" id="CHEBI:43474"/>
        <dbReference type="ChEBI" id="CHEBI:456216"/>
    </reaction>
    <physiologicalReaction direction="left-to-right" evidence="10">
        <dbReference type="Rhea" id="RHEA:13066"/>
    </physiologicalReaction>
</comment>
<dbReference type="PANTHER" id="PTHR23077:SF9">
    <property type="entry name" value="PEROXISOMAL ATPASE PEX6"/>
    <property type="match status" value="1"/>
</dbReference>
<dbReference type="GO" id="GO:0005524">
    <property type="term" value="F:ATP binding"/>
    <property type="evidence" value="ECO:0007669"/>
    <property type="project" value="UniProtKB-KW"/>
</dbReference>
<protein>
    <recommendedName>
        <fullName evidence="8">Peroxisomal ATPase PEX6</fullName>
    </recommendedName>
    <alternativeName>
        <fullName evidence="9">Peroxin-6</fullName>
    </alternativeName>
</protein>
<dbReference type="PROSITE" id="PS00674">
    <property type="entry name" value="AAA"/>
    <property type="match status" value="1"/>
</dbReference>
<evidence type="ECO:0000256" key="4">
    <source>
        <dbReference type="ARBA" id="ARBA00022741"/>
    </source>
</evidence>
<evidence type="ECO:0000256" key="1">
    <source>
        <dbReference type="ARBA" id="ARBA00004370"/>
    </source>
</evidence>
<keyword evidence="3" id="KW-0962">Peroxisome biogenesis</keyword>
<dbReference type="SMART" id="SM00382">
    <property type="entry name" value="AAA"/>
    <property type="match status" value="2"/>
</dbReference>
<dbReference type="InterPro" id="IPR027417">
    <property type="entry name" value="P-loop_NTPase"/>
</dbReference>
<dbReference type="AlphaFoldDB" id="T2MD21"/>
<dbReference type="SUPFAM" id="SSF52540">
    <property type="entry name" value="P-loop containing nucleoside triphosphate hydrolases"/>
    <property type="match status" value="2"/>
</dbReference>
<feature type="domain" description="AAA+ ATPase" evidence="11">
    <location>
        <begin position="303"/>
        <end position="431"/>
    </location>
</feature>
<accession>T2MD21</accession>
<dbReference type="InterPro" id="IPR047533">
    <property type="entry name" value="RecA-like_PEX6_r2"/>
</dbReference>
<dbReference type="PANTHER" id="PTHR23077">
    <property type="entry name" value="AAA-FAMILY ATPASE"/>
    <property type="match status" value="1"/>
</dbReference>
<proteinExistence type="evidence at transcript level"/>
<keyword evidence="7" id="KW-0472">Membrane</keyword>
<dbReference type="OMA" id="ENCHELG"/>
<evidence type="ECO:0000256" key="10">
    <source>
        <dbReference type="ARBA" id="ARBA00048778"/>
    </source>
</evidence>